<protein>
    <submittedName>
        <fullName evidence="2">Uncharacterized protein</fullName>
    </submittedName>
</protein>
<dbReference type="Proteomes" id="UP001063166">
    <property type="component" value="Unassembled WGS sequence"/>
</dbReference>
<feature type="compositionally biased region" description="Basic and acidic residues" evidence="1">
    <location>
        <begin position="37"/>
        <end position="50"/>
    </location>
</feature>
<reference evidence="2" key="1">
    <citation type="submission" date="2022-07" db="EMBL/GenBank/DDBJ databases">
        <title>The genome of Lyophyllum shimeji provides insight into the initial evolution of ectomycorrhizal fungal genome.</title>
        <authorList>
            <person name="Kobayashi Y."/>
            <person name="Shibata T."/>
            <person name="Hirakawa H."/>
            <person name="Shigenobu S."/>
            <person name="Nishiyama T."/>
            <person name="Yamada A."/>
            <person name="Hasebe M."/>
            <person name="Kawaguchi M."/>
        </authorList>
    </citation>
    <scope>NUCLEOTIDE SEQUENCE</scope>
    <source>
        <strain evidence="2">AT787</strain>
    </source>
</reference>
<feature type="region of interest" description="Disordered" evidence="1">
    <location>
        <begin position="34"/>
        <end position="64"/>
    </location>
</feature>
<feature type="compositionally biased region" description="Polar residues" evidence="1">
    <location>
        <begin position="51"/>
        <end position="63"/>
    </location>
</feature>
<proteinExistence type="predicted"/>
<gene>
    <name evidence="2" type="ORF">LshimejAT787_1900330</name>
</gene>
<accession>A0A9P3PXQ0</accession>
<dbReference type="EMBL" id="BRPK01000019">
    <property type="protein sequence ID" value="GLB44955.1"/>
    <property type="molecule type" value="Genomic_DNA"/>
</dbReference>
<organism evidence="2 3">
    <name type="scientific">Lyophyllum shimeji</name>
    <name type="common">Hon-shimeji</name>
    <name type="synonym">Tricholoma shimeji</name>
    <dbReference type="NCBI Taxonomy" id="47721"/>
    <lineage>
        <taxon>Eukaryota</taxon>
        <taxon>Fungi</taxon>
        <taxon>Dikarya</taxon>
        <taxon>Basidiomycota</taxon>
        <taxon>Agaricomycotina</taxon>
        <taxon>Agaricomycetes</taxon>
        <taxon>Agaricomycetidae</taxon>
        <taxon>Agaricales</taxon>
        <taxon>Tricholomatineae</taxon>
        <taxon>Lyophyllaceae</taxon>
        <taxon>Lyophyllum</taxon>
    </lineage>
</organism>
<keyword evidence="3" id="KW-1185">Reference proteome</keyword>
<evidence type="ECO:0000313" key="3">
    <source>
        <dbReference type="Proteomes" id="UP001063166"/>
    </source>
</evidence>
<sequence>MKRRLDSATVGGSDLYRETSHWVRRHQYYCATAVTPPRRDRERHGEDHDSGQCTATSKMSSPGNVLHMTPSAFLYWFLTPLEPSHPPRGHITNYGRCYKTTLRAV</sequence>
<evidence type="ECO:0000313" key="2">
    <source>
        <dbReference type="EMBL" id="GLB44955.1"/>
    </source>
</evidence>
<dbReference type="AlphaFoldDB" id="A0A9P3PXQ0"/>
<name>A0A9P3PXQ0_LYOSH</name>
<comment type="caution">
    <text evidence="2">The sequence shown here is derived from an EMBL/GenBank/DDBJ whole genome shotgun (WGS) entry which is preliminary data.</text>
</comment>
<evidence type="ECO:0000256" key="1">
    <source>
        <dbReference type="SAM" id="MobiDB-lite"/>
    </source>
</evidence>